<dbReference type="EMBL" id="CP003359">
    <property type="protein sequence ID" value="AGB41072.1"/>
    <property type="molecule type" value="Genomic_DNA"/>
</dbReference>
<dbReference type="KEGG" id="hhl:Halha_1123"/>
<dbReference type="SMART" id="SM00450">
    <property type="entry name" value="RHOD"/>
    <property type="match status" value="1"/>
</dbReference>
<dbReference type="InterPro" id="IPR036873">
    <property type="entry name" value="Rhodanese-like_dom_sf"/>
</dbReference>
<dbReference type="PANTHER" id="PTHR43031">
    <property type="entry name" value="FAD-DEPENDENT OXIDOREDUCTASE"/>
    <property type="match status" value="1"/>
</dbReference>
<sequence length="107" mass="12089">MFDFLFGSNIENISPREVEGKLNDKQIQILDVRTKREYKQGHIPKSLNIPVSKIESNLNKIDKNKEIITVCASGMRSKKAAKKLVKAGYEKVKNMPGGMKAWQGKVN</sequence>
<keyword evidence="2" id="KW-0808">Transferase</keyword>
<dbReference type="RefSeq" id="WP_015326797.1">
    <property type="nucleotide sequence ID" value="NC_019978.1"/>
</dbReference>
<dbReference type="Proteomes" id="UP000010880">
    <property type="component" value="Chromosome"/>
</dbReference>
<dbReference type="Gene3D" id="3.40.250.10">
    <property type="entry name" value="Rhodanese-like domain"/>
    <property type="match status" value="1"/>
</dbReference>
<dbReference type="eggNOG" id="COG0607">
    <property type="taxonomic scope" value="Bacteria"/>
</dbReference>
<dbReference type="HOGENOM" id="CLU_089574_1_5_9"/>
<dbReference type="PANTHER" id="PTHR43031:SF17">
    <property type="entry name" value="SULFURTRANSFERASE YTWF-RELATED"/>
    <property type="match status" value="1"/>
</dbReference>
<dbReference type="PROSITE" id="PS50206">
    <property type="entry name" value="RHODANESE_3"/>
    <property type="match status" value="1"/>
</dbReference>
<reference evidence="3" key="1">
    <citation type="submission" date="2012-02" db="EMBL/GenBank/DDBJ databases">
        <title>The complete genome of Halobacteroides halobius DSM 5150.</title>
        <authorList>
            <person name="Lucas S."/>
            <person name="Copeland A."/>
            <person name="Lapidus A."/>
            <person name="Glavina del Rio T."/>
            <person name="Dalin E."/>
            <person name="Tice H."/>
            <person name="Bruce D."/>
            <person name="Goodwin L."/>
            <person name="Pitluck S."/>
            <person name="Peters L."/>
            <person name="Mikhailova N."/>
            <person name="Gu W."/>
            <person name="Kyrpides N."/>
            <person name="Mavromatis K."/>
            <person name="Ivanova N."/>
            <person name="Brettin T."/>
            <person name="Detter J.C."/>
            <person name="Han C."/>
            <person name="Larimer F."/>
            <person name="Land M."/>
            <person name="Hauser L."/>
            <person name="Markowitz V."/>
            <person name="Cheng J.-F."/>
            <person name="Hugenholtz P."/>
            <person name="Woyke T."/>
            <person name="Wu D."/>
            <person name="Tindall B."/>
            <person name="Pomrenke H."/>
            <person name="Brambilla E."/>
            <person name="Klenk H.-P."/>
            <person name="Eisen J.A."/>
        </authorList>
    </citation>
    <scope>NUCLEOTIDE SEQUENCE [LARGE SCALE GENOMIC DNA]</scope>
    <source>
        <strain evidence="3">ATCC 35273 / DSM 5150 / MD-1</strain>
    </source>
</reference>
<dbReference type="STRING" id="748449.Halha_1123"/>
<evidence type="ECO:0000313" key="3">
    <source>
        <dbReference type="Proteomes" id="UP000010880"/>
    </source>
</evidence>
<dbReference type="CDD" id="cd00158">
    <property type="entry name" value="RHOD"/>
    <property type="match status" value="1"/>
</dbReference>
<feature type="domain" description="Rhodanese" evidence="1">
    <location>
        <begin position="23"/>
        <end position="107"/>
    </location>
</feature>
<dbReference type="FunFam" id="3.40.250.10:FF:000049">
    <property type="entry name" value="Phage shock protein E"/>
    <property type="match status" value="1"/>
</dbReference>
<protein>
    <submittedName>
        <fullName evidence="2">Rhodanese-related sulfurtransferase</fullName>
    </submittedName>
</protein>
<dbReference type="GO" id="GO:0016740">
    <property type="term" value="F:transferase activity"/>
    <property type="evidence" value="ECO:0007669"/>
    <property type="project" value="UniProtKB-KW"/>
</dbReference>
<dbReference type="SUPFAM" id="SSF52821">
    <property type="entry name" value="Rhodanese/Cell cycle control phosphatase"/>
    <property type="match status" value="1"/>
</dbReference>
<gene>
    <name evidence="2" type="ordered locus">Halha_1123</name>
</gene>
<organism evidence="2 3">
    <name type="scientific">Halobacteroides halobius (strain ATCC 35273 / DSM 5150 / MD-1)</name>
    <dbReference type="NCBI Taxonomy" id="748449"/>
    <lineage>
        <taxon>Bacteria</taxon>
        <taxon>Bacillati</taxon>
        <taxon>Bacillota</taxon>
        <taxon>Clostridia</taxon>
        <taxon>Halanaerobiales</taxon>
        <taxon>Halobacteroidaceae</taxon>
        <taxon>Halobacteroides</taxon>
    </lineage>
</organism>
<keyword evidence="3" id="KW-1185">Reference proteome</keyword>
<dbReference type="OrthoDB" id="9800872at2"/>
<dbReference type="InterPro" id="IPR050229">
    <property type="entry name" value="GlpE_sulfurtransferase"/>
</dbReference>
<evidence type="ECO:0000259" key="1">
    <source>
        <dbReference type="PROSITE" id="PS50206"/>
    </source>
</evidence>
<proteinExistence type="predicted"/>
<name>L0K708_HALHC</name>
<accession>L0K708</accession>
<dbReference type="AlphaFoldDB" id="L0K708"/>
<evidence type="ECO:0000313" key="2">
    <source>
        <dbReference type="EMBL" id="AGB41072.1"/>
    </source>
</evidence>
<dbReference type="Pfam" id="PF00581">
    <property type="entry name" value="Rhodanese"/>
    <property type="match status" value="1"/>
</dbReference>
<dbReference type="InterPro" id="IPR001763">
    <property type="entry name" value="Rhodanese-like_dom"/>
</dbReference>